<gene>
    <name evidence="1" type="ORF">SAMN04488107_3323</name>
</gene>
<dbReference type="Proteomes" id="UP000198386">
    <property type="component" value="Unassembled WGS sequence"/>
</dbReference>
<accession>A0A239G841</accession>
<keyword evidence="1" id="KW-0238">DNA-binding</keyword>
<evidence type="ECO:0000313" key="2">
    <source>
        <dbReference type="Proteomes" id="UP000198386"/>
    </source>
</evidence>
<dbReference type="GO" id="GO:0003677">
    <property type="term" value="F:DNA binding"/>
    <property type="evidence" value="ECO:0007669"/>
    <property type="project" value="UniProtKB-KW"/>
</dbReference>
<dbReference type="EMBL" id="FZOH01000006">
    <property type="protein sequence ID" value="SNS65115.1"/>
    <property type="molecule type" value="Genomic_DNA"/>
</dbReference>
<sequence>MTGRTSDETLTAATSDDPAVGLRGVRALRDLADRLEVLQVAAARRRGWSWQQVADALGVTRQAVHKKHARSSGRSWEES</sequence>
<keyword evidence="2" id="KW-1185">Reference proteome</keyword>
<keyword evidence="1" id="KW-0371">Homeobox</keyword>
<protein>
    <submittedName>
        <fullName evidence="1">Homeodomain-like domain-containing protein</fullName>
    </submittedName>
</protein>
<proteinExistence type="predicted"/>
<dbReference type="AlphaFoldDB" id="A0A239G841"/>
<evidence type="ECO:0000313" key="1">
    <source>
        <dbReference type="EMBL" id="SNS65115.1"/>
    </source>
</evidence>
<dbReference type="Pfam" id="PF13384">
    <property type="entry name" value="HTH_23"/>
    <property type="match status" value="1"/>
</dbReference>
<dbReference type="RefSeq" id="WP_176450041.1">
    <property type="nucleotide sequence ID" value="NZ_FZOH01000006.1"/>
</dbReference>
<organism evidence="1 2">
    <name type="scientific">Geodermatophilus saharensis</name>
    <dbReference type="NCBI Taxonomy" id="1137994"/>
    <lineage>
        <taxon>Bacteria</taxon>
        <taxon>Bacillati</taxon>
        <taxon>Actinomycetota</taxon>
        <taxon>Actinomycetes</taxon>
        <taxon>Geodermatophilales</taxon>
        <taxon>Geodermatophilaceae</taxon>
        <taxon>Geodermatophilus</taxon>
    </lineage>
</organism>
<name>A0A239G841_9ACTN</name>
<reference evidence="2" key="1">
    <citation type="submission" date="2017-06" db="EMBL/GenBank/DDBJ databases">
        <authorList>
            <person name="Varghese N."/>
            <person name="Submissions S."/>
        </authorList>
    </citation>
    <scope>NUCLEOTIDE SEQUENCE [LARGE SCALE GENOMIC DNA]</scope>
    <source>
        <strain evidence="2">DSM 45423</strain>
    </source>
</reference>